<reference evidence="2 3" key="1">
    <citation type="submission" date="2018-04" db="EMBL/GenBank/DDBJ databases">
        <title>Genomic Encyclopedia of Archaeal and Bacterial Type Strains, Phase II (KMG-II): from individual species to whole genera.</title>
        <authorList>
            <person name="Goeker M."/>
        </authorList>
    </citation>
    <scope>NUCLEOTIDE SEQUENCE [LARGE SCALE GENOMIC DNA]</scope>
    <source>
        <strain evidence="2 3">DSM 100434</strain>
    </source>
</reference>
<dbReference type="EMBL" id="QAOH01000034">
    <property type="protein sequence ID" value="PTQ65138.1"/>
    <property type="molecule type" value="Genomic_DNA"/>
</dbReference>
<evidence type="ECO:0000313" key="2">
    <source>
        <dbReference type="EMBL" id="PTQ65138.1"/>
    </source>
</evidence>
<dbReference type="AlphaFoldDB" id="A0A2T5H0N1"/>
<dbReference type="RefSeq" id="WP_107818151.1">
    <property type="nucleotide sequence ID" value="NZ_QAOH01000034.1"/>
</dbReference>
<dbReference type="Pfam" id="PF04338">
    <property type="entry name" value="DUF481"/>
    <property type="match status" value="1"/>
</dbReference>
<organism evidence="2 3">
    <name type="scientific">Celeribacter persicus</name>
    <dbReference type="NCBI Taxonomy" id="1651082"/>
    <lineage>
        <taxon>Bacteria</taxon>
        <taxon>Pseudomonadati</taxon>
        <taxon>Pseudomonadota</taxon>
        <taxon>Alphaproteobacteria</taxon>
        <taxon>Rhodobacterales</taxon>
        <taxon>Roseobacteraceae</taxon>
        <taxon>Celeribacter</taxon>
    </lineage>
</organism>
<protein>
    <submittedName>
        <fullName evidence="2">Putative salt-induced outer membrane protein</fullName>
    </submittedName>
</protein>
<proteinExistence type="predicted"/>
<keyword evidence="1" id="KW-0732">Signal</keyword>
<dbReference type="Proteomes" id="UP000244077">
    <property type="component" value="Unassembled WGS sequence"/>
</dbReference>
<accession>A0A2T5H0N1</accession>
<evidence type="ECO:0000313" key="3">
    <source>
        <dbReference type="Proteomes" id="UP000244077"/>
    </source>
</evidence>
<gene>
    <name evidence="2" type="ORF">C8N42_13410</name>
</gene>
<comment type="caution">
    <text evidence="2">The sequence shown here is derived from an EMBL/GenBank/DDBJ whole genome shotgun (WGS) entry which is preliminary data.</text>
</comment>
<feature type="chain" id="PRO_5015543030" evidence="1">
    <location>
        <begin position="26"/>
        <end position="279"/>
    </location>
</feature>
<sequence length="279" mass="30076">MKYELQSGVALLALLAALSSSAASAQTLTGRDTVAGDLNEDLMEAIEDVAERDLDRFGNEGRPQGFSGSVALRSIAESGNNESLNVGIGSDINYVWGPNGIELQLNYAYSDDDTSEAEESLYYGLEYTRDFAPTLFGFAKVQGSVDSATDAQYETDTFASFGLGYRVFNDKDVQWSVQAGPGYRFAELSDIGSADISEGAFGIGSDYAHKLTNTLFLTNDTDIIWSESDTALINDLALNVAMTETLALRTSLLTEYHSEPGAAKHTDNTFGVSLVYSFN</sequence>
<keyword evidence="3" id="KW-1185">Reference proteome</keyword>
<feature type="signal peptide" evidence="1">
    <location>
        <begin position="1"/>
        <end position="25"/>
    </location>
</feature>
<name>A0A2T5H0N1_9RHOB</name>
<dbReference type="OrthoDB" id="7631035at2"/>
<evidence type="ECO:0000256" key="1">
    <source>
        <dbReference type="SAM" id="SignalP"/>
    </source>
</evidence>
<dbReference type="InterPro" id="IPR007433">
    <property type="entry name" value="DUF481"/>
</dbReference>